<evidence type="ECO:0000256" key="1">
    <source>
        <dbReference type="PROSITE-ProRule" id="PRU00497"/>
    </source>
</evidence>
<comment type="caution">
    <text evidence="3">The sequence shown here is derived from an EMBL/GenBank/DDBJ whole genome shotgun (WGS) entry which is preliminary data.</text>
</comment>
<keyword evidence="2" id="KW-0732">Signal</keyword>
<proteinExistence type="predicted"/>
<dbReference type="PANTHER" id="PTHR10380">
    <property type="entry name" value="CUTICLE PROTEIN"/>
    <property type="match status" value="1"/>
</dbReference>
<dbReference type="GO" id="GO:0008010">
    <property type="term" value="F:structural constituent of chitin-based larval cuticle"/>
    <property type="evidence" value="ECO:0007669"/>
    <property type="project" value="TreeGrafter"/>
</dbReference>
<accession>A0AAD4PJ39</accession>
<feature type="chain" id="PRO_5042107998" description="Cuticle protein 6" evidence="2">
    <location>
        <begin position="19"/>
        <end position="233"/>
    </location>
</feature>
<sequence length="233" mass="25255">MQLLLVLATCLAVTNGLALYANYPYLYTAQGSALITPTQQQYLTQDALGQYAYGYAEPHSSKQEIRDLDGTTRGTYSYRDATGKQQTVAYTADAEGFHVSATNLPRAVQATTGEARSAGNTDVPADSIEVAAARQSHFAAHQEARLRLAQAQQQQQQSSPSQADVELPRPVADTAEVAAAKSNHLKRVASEALRNELLSGNAVPVARSSHVIVPVPSVYGYTVPRFYSPRFYY</sequence>
<dbReference type="AlphaFoldDB" id="A0AAD4PJ39"/>
<dbReference type="PANTHER" id="PTHR10380:SF196">
    <property type="entry name" value="CUTICULAR PROTEIN 72EA"/>
    <property type="match status" value="1"/>
</dbReference>
<evidence type="ECO:0000313" key="4">
    <source>
        <dbReference type="Proteomes" id="UP001200034"/>
    </source>
</evidence>
<dbReference type="PROSITE" id="PS51155">
    <property type="entry name" value="CHIT_BIND_RR_2"/>
    <property type="match status" value="1"/>
</dbReference>
<dbReference type="InterPro" id="IPR000618">
    <property type="entry name" value="Insect_cuticle"/>
</dbReference>
<evidence type="ECO:0000313" key="3">
    <source>
        <dbReference type="EMBL" id="KAH8365750.1"/>
    </source>
</evidence>
<dbReference type="InterPro" id="IPR050468">
    <property type="entry name" value="Cuticle_Struct_Prot"/>
</dbReference>
<gene>
    <name evidence="3" type="ORF">KR093_004063</name>
</gene>
<protein>
    <recommendedName>
        <fullName evidence="5">Cuticle protein 6</fullName>
    </recommendedName>
</protein>
<dbReference type="GO" id="GO:0062129">
    <property type="term" value="C:chitin-based extracellular matrix"/>
    <property type="evidence" value="ECO:0007669"/>
    <property type="project" value="TreeGrafter"/>
</dbReference>
<evidence type="ECO:0000256" key="2">
    <source>
        <dbReference type="SAM" id="SignalP"/>
    </source>
</evidence>
<feature type="signal peptide" evidence="2">
    <location>
        <begin position="1"/>
        <end position="18"/>
    </location>
</feature>
<dbReference type="Pfam" id="PF00379">
    <property type="entry name" value="Chitin_bind_4"/>
    <property type="match status" value="1"/>
</dbReference>
<dbReference type="EMBL" id="JAJJHW010002774">
    <property type="protein sequence ID" value="KAH8365750.1"/>
    <property type="molecule type" value="Genomic_DNA"/>
</dbReference>
<dbReference type="Proteomes" id="UP001200034">
    <property type="component" value="Unassembled WGS sequence"/>
</dbReference>
<name>A0AAD4PJ39_9MUSC</name>
<keyword evidence="1" id="KW-0193">Cuticle</keyword>
<reference evidence="3" key="1">
    <citation type="journal article" date="2021" name="Mol. Ecol. Resour.">
        <title>Phylogenomic analyses of the genus Drosophila reveals genomic signals of climate adaptation.</title>
        <authorList>
            <person name="Li F."/>
            <person name="Rane R.V."/>
            <person name="Luria V."/>
            <person name="Xiong Z."/>
            <person name="Chen J."/>
            <person name="Li Z."/>
            <person name="Catullo R.A."/>
            <person name="Griffin P.C."/>
            <person name="Schiffer M."/>
            <person name="Pearce S."/>
            <person name="Lee S.F."/>
            <person name="McElroy K."/>
            <person name="Stocker A."/>
            <person name="Shirriffs J."/>
            <person name="Cockerell F."/>
            <person name="Coppin C."/>
            <person name="Sgro C.M."/>
            <person name="Karger A."/>
            <person name="Cain J.W."/>
            <person name="Weber J.A."/>
            <person name="Santpere G."/>
            <person name="Kirschner M.W."/>
            <person name="Hoffmann A.A."/>
            <person name="Oakeshott J.G."/>
            <person name="Zhang G."/>
        </authorList>
    </citation>
    <scope>NUCLEOTIDE SEQUENCE</scope>
    <source>
        <strain evidence="3">BGI-SZ-2011g</strain>
    </source>
</reference>
<keyword evidence="4" id="KW-1185">Reference proteome</keyword>
<evidence type="ECO:0008006" key="5">
    <source>
        <dbReference type="Google" id="ProtNLM"/>
    </source>
</evidence>
<organism evidence="3 4">
    <name type="scientific">Drosophila rubida</name>
    <dbReference type="NCBI Taxonomy" id="30044"/>
    <lineage>
        <taxon>Eukaryota</taxon>
        <taxon>Metazoa</taxon>
        <taxon>Ecdysozoa</taxon>
        <taxon>Arthropoda</taxon>
        <taxon>Hexapoda</taxon>
        <taxon>Insecta</taxon>
        <taxon>Pterygota</taxon>
        <taxon>Neoptera</taxon>
        <taxon>Endopterygota</taxon>
        <taxon>Diptera</taxon>
        <taxon>Brachycera</taxon>
        <taxon>Muscomorpha</taxon>
        <taxon>Ephydroidea</taxon>
        <taxon>Drosophilidae</taxon>
        <taxon>Drosophila</taxon>
    </lineage>
</organism>